<gene>
    <name evidence="1" type="ORF">LCGC14_0386220</name>
</gene>
<dbReference type="AlphaFoldDB" id="A0A0F9W9V1"/>
<accession>A0A0F9W9V1</accession>
<evidence type="ECO:0000313" key="1">
    <source>
        <dbReference type="EMBL" id="KKN74873.1"/>
    </source>
</evidence>
<name>A0A0F9W9V1_9ZZZZ</name>
<sequence length="74" mass="7948">MSDNKFCPILLAGLYAGNNEGQYSESAPLCHHDCALILEGNQGGLDCCSIKAVPKILEEVFGALERLAGVLRNR</sequence>
<comment type="caution">
    <text evidence="1">The sequence shown here is derived from an EMBL/GenBank/DDBJ whole genome shotgun (WGS) entry which is preliminary data.</text>
</comment>
<organism evidence="1">
    <name type="scientific">marine sediment metagenome</name>
    <dbReference type="NCBI Taxonomy" id="412755"/>
    <lineage>
        <taxon>unclassified sequences</taxon>
        <taxon>metagenomes</taxon>
        <taxon>ecological metagenomes</taxon>
    </lineage>
</organism>
<reference evidence="1" key="1">
    <citation type="journal article" date="2015" name="Nature">
        <title>Complex archaea that bridge the gap between prokaryotes and eukaryotes.</title>
        <authorList>
            <person name="Spang A."/>
            <person name="Saw J.H."/>
            <person name="Jorgensen S.L."/>
            <person name="Zaremba-Niedzwiedzka K."/>
            <person name="Martijn J."/>
            <person name="Lind A.E."/>
            <person name="van Eijk R."/>
            <person name="Schleper C."/>
            <person name="Guy L."/>
            <person name="Ettema T.J."/>
        </authorList>
    </citation>
    <scope>NUCLEOTIDE SEQUENCE</scope>
</reference>
<protein>
    <submittedName>
        <fullName evidence="1">Uncharacterized protein</fullName>
    </submittedName>
</protein>
<dbReference type="EMBL" id="LAZR01000319">
    <property type="protein sequence ID" value="KKN74873.1"/>
    <property type="molecule type" value="Genomic_DNA"/>
</dbReference>
<proteinExistence type="predicted"/>